<sequence>MENKELKLLRDKWFFFNQFLYGKEPTDPNIRNALKETGRLIEDAYLTGKLKALKVTCRDIDEQVRHFPLPMALEFKKQIKEQLGIDYDVVDKMRLKAIERLLKKGKVSNPEDYELLLGRIDEIYADDNYNEEVERINKVLATYHK</sequence>
<gene>
    <name evidence="1" type="ORF">ABR189_22575</name>
</gene>
<reference evidence="1 2" key="1">
    <citation type="submission" date="2024-06" db="EMBL/GenBank/DDBJ databases">
        <title>Chitinophaga defluvii sp. nov., isolated from municipal sewage.</title>
        <authorList>
            <person name="Zhang L."/>
        </authorList>
    </citation>
    <scope>NUCLEOTIDE SEQUENCE [LARGE SCALE GENOMIC DNA]</scope>
    <source>
        <strain evidence="1 2">H8</strain>
    </source>
</reference>
<accession>A0ABV2TAZ9</accession>
<dbReference type="EMBL" id="JBEXAC010000002">
    <property type="protein sequence ID" value="MET7000194.1"/>
    <property type="molecule type" value="Genomic_DNA"/>
</dbReference>
<comment type="caution">
    <text evidence="1">The sequence shown here is derived from an EMBL/GenBank/DDBJ whole genome shotgun (WGS) entry which is preliminary data.</text>
</comment>
<evidence type="ECO:0000313" key="2">
    <source>
        <dbReference type="Proteomes" id="UP001549749"/>
    </source>
</evidence>
<keyword evidence="2" id="KW-1185">Reference proteome</keyword>
<dbReference type="Proteomes" id="UP001549749">
    <property type="component" value="Unassembled WGS sequence"/>
</dbReference>
<proteinExistence type="predicted"/>
<protein>
    <submittedName>
        <fullName evidence="1">Uncharacterized protein</fullName>
    </submittedName>
</protein>
<name>A0ABV2TAZ9_9BACT</name>
<evidence type="ECO:0000313" key="1">
    <source>
        <dbReference type="EMBL" id="MET7000194.1"/>
    </source>
</evidence>
<organism evidence="1 2">
    <name type="scientific">Chitinophaga defluvii</name>
    <dbReference type="NCBI Taxonomy" id="3163343"/>
    <lineage>
        <taxon>Bacteria</taxon>
        <taxon>Pseudomonadati</taxon>
        <taxon>Bacteroidota</taxon>
        <taxon>Chitinophagia</taxon>
        <taxon>Chitinophagales</taxon>
        <taxon>Chitinophagaceae</taxon>
        <taxon>Chitinophaga</taxon>
    </lineage>
</organism>
<dbReference type="RefSeq" id="WP_354662754.1">
    <property type="nucleotide sequence ID" value="NZ_JBEXAC010000002.1"/>
</dbReference>